<dbReference type="AlphaFoldDB" id="A0A4R8X1W2"/>
<reference evidence="1 2" key="1">
    <citation type="submission" date="2019-03" db="EMBL/GenBank/DDBJ databases">
        <title>Genomics of glacier-inhabiting Cryobacterium strains.</title>
        <authorList>
            <person name="Liu Q."/>
            <person name="Xin Y.-H."/>
        </authorList>
    </citation>
    <scope>NUCLEOTIDE SEQUENCE [LARGE SCALE GENOMIC DNA]</scope>
    <source>
        <strain evidence="1 2">MDT1-3</strain>
    </source>
</reference>
<sequence>MPTTTPLSPEVRVSIGDHIAMKWGRNEIARHFNVSPGVVSKIARERGLGFENTLMTADATRCHQIDMWAQRVDREQELFERYAALPGTSKADGTPTKREKRLSYALYNVTRHHNGVYR</sequence>
<proteinExistence type="predicted"/>
<keyword evidence="2" id="KW-1185">Reference proteome</keyword>
<organism evidence="1 2">
    <name type="scientific">Cryobacterium algoritolerans</name>
    <dbReference type="NCBI Taxonomy" id="1259184"/>
    <lineage>
        <taxon>Bacteria</taxon>
        <taxon>Bacillati</taxon>
        <taxon>Actinomycetota</taxon>
        <taxon>Actinomycetes</taxon>
        <taxon>Micrococcales</taxon>
        <taxon>Microbacteriaceae</taxon>
        <taxon>Cryobacterium</taxon>
    </lineage>
</organism>
<dbReference type="OrthoDB" id="5119834at2"/>
<protein>
    <submittedName>
        <fullName evidence="1">Uncharacterized protein</fullName>
    </submittedName>
</protein>
<dbReference type="EMBL" id="SOFP01000009">
    <property type="protein sequence ID" value="TFC20067.1"/>
    <property type="molecule type" value="Genomic_DNA"/>
</dbReference>
<dbReference type="Proteomes" id="UP000298412">
    <property type="component" value="Unassembled WGS sequence"/>
</dbReference>
<gene>
    <name evidence="1" type="ORF">E3O19_01465</name>
</gene>
<accession>A0A4R8X1W2</accession>
<comment type="caution">
    <text evidence="1">The sequence shown here is derived from an EMBL/GenBank/DDBJ whole genome shotgun (WGS) entry which is preliminary data.</text>
</comment>
<evidence type="ECO:0000313" key="2">
    <source>
        <dbReference type="Proteomes" id="UP000298412"/>
    </source>
</evidence>
<name>A0A4R8X1W2_9MICO</name>
<dbReference type="RefSeq" id="WP_134564849.1">
    <property type="nucleotide sequence ID" value="NZ_SOFP01000009.1"/>
</dbReference>
<evidence type="ECO:0000313" key="1">
    <source>
        <dbReference type="EMBL" id="TFC20067.1"/>
    </source>
</evidence>